<evidence type="ECO:0000256" key="1">
    <source>
        <dbReference type="SAM" id="Phobius"/>
    </source>
</evidence>
<protein>
    <submittedName>
        <fullName evidence="2">GPH family glycoside/pentoside/hexuronide:cation symporter</fullName>
    </submittedName>
</protein>
<dbReference type="AlphaFoldDB" id="A0A2V3XWF2"/>
<dbReference type="GO" id="GO:0015293">
    <property type="term" value="F:symporter activity"/>
    <property type="evidence" value="ECO:0007669"/>
    <property type="project" value="InterPro"/>
</dbReference>
<comment type="caution">
    <text evidence="2">The sequence shown here is derived from an EMBL/GenBank/DDBJ whole genome shotgun (WGS) entry which is preliminary data.</text>
</comment>
<feature type="transmembrane region" description="Helical" evidence="1">
    <location>
        <begin position="408"/>
        <end position="433"/>
    </location>
</feature>
<feature type="transmembrane region" description="Helical" evidence="1">
    <location>
        <begin position="46"/>
        <end position="73"/>
    </location>
</feature>
<evidence type="ECO:0000313" key="3">
    <source>
        <dbReference type="Proteomes" id="UP000248057"/>
    </source>
</evidence>
<dbReference type="CDD" id="cd17332">
    <property type="entry name" value="MFS_MelB_like"/>
    <property type="match status" value="1"/>
</dbReference>
<dbReference type="RefSeq" id="WP_110325676.1">
    <property type="nucleotide sequence ID" value="NZ_QJKD01000020.1"/>
</dbReference>
<keyword evidence="1" id="KW-0812">Transmembrane</keyword>
<dbReference type="GO" id="GO:0008643">
    <property type="term" value="P:carbohydrate transport"/>
    <property type="evidence" value="ECO:0007669"/>
    <property type="project" value="InterPro"/>
</dbReference>
<dbReference type="Gene3D" id="1.20.1250.20">
    <property type="entry name" value="MFS general substrate transporter like domains"/>
    <property type="match status" value="2"/>
</dbReference>
<sequence>MKEQTSNDRIGLRDKMGMLIGAESGIGTYIVLSMYLLYFYSNVIGLNIGIVGTIIFVSKILDGVSDIVAGFIVDRTKTRFGAARAWVLWNTVPMALTFILLFMVPTDPGFLQYVYVFFSYNLFTTICFTMQGASGNSLPTYITRDQNSISTLIMFQYIGVAVTGFIVSSFAMNWISMLGGDRNAWLMLSGILAVIGMVSQLCMFLFTRERVNLHKMTGGQNVSIWDAVRSIFKNKYWVYTTLIGCITSCVQVAMGIVNAYYAQYILNDVTLVGPITAAFMLPPIFTFMVIGPLLKRISRRSLVRFMAVVGLVGQAVIVFAPTTLPVIMAGMILKGMAYASISMTCAAMMSASIEYGHWKTGVRSQAVLMSAKSMGEKIATGVVSAVIGWILAFAGFNGMVETQSASAIGAINGMFVWMPFLFYGIVFILIHFYHLDKEYPVIMTELEQRMSNTVEE</sequence>
<reference evidence="2 3" key="1">
    <citation type="submission" date="2018-05" db="EMBL/GenBank/DDBJ databases">
        <title>Genomic Encyclopedia of Type Strains, Phase IV (KMG-IV): sequencing the most valuable type-strain genomes for metagenomic binning, comparative biology and taxonomic classification.</title>
        <authorList>
            <person name="Goeker M."/>
        </authorList>
    </citation>
    <scope>NUCLEOTIDE SEQUENCE [LARGE SCALE GENOMIC DNA]</scope>
    <source>
        <strain evidence="2 3">DSM 24995</strain>
    </source>
</reference>
<feature type="transmembrane region" description="Helical" evidence="1">
    <location>
        <begin position="378"/>
        <end position="396"/>
    </location>
</feature>
<dbReference type="GO" id="GO:0005886">
    <property type="term" value="C:plasma membrane"/>
    <property type="evidence" value="ECO:0007669"/>
    <property type="project" value="TreeGrafter"/>
</dbReference>
<gene>
    <name evidence="2" type="ORF">DFR60_12018</name>
</gene>
<dbReference type="PANTHER" id="PTHR11328:SF24">
    <property type="entry name" value="MAJOR FACILITATOR SUPERFAMILY (MFS) PROFILE DOMAIN-CONTAINING PROTEIN"/>
    <property type="match status" value="1"/>
</dbReference>
<dbReference type="GO" id="GO:0006814">
    <property type="term" value="P:sodium ion transport"/>
    <property type="evidence" value="ECO:0007669"/>
    <property type="project" value="InterPro"/>
</dbReference>
<keyword evidence="1" id="KW-0472">Membrane</keyword>
<dbReference type="EMBL" id="QJKD01000020">
    <property type="protein sequence ID" value="PXX46379.1"/>
    <property type="molecule type" value="Genomic_DNA"/>
</dbReference>
<dbReference type="GeneID" id="86064369"/>
<feature type="transmembrane region" description="Helical" evidence="1">
    <location>
        <begin position="184"/>
        <end position="206"/>
    </location>
</feature>
<dbReference type="Proteomes" id="UP000248057">
    <property type="component" value="Unassembled WGS sequence"/>
</dbReference>
<accession>A0A2V3XWF2</accession>
<feature type="transmembrane region" description="Helical" evidence="1">
    <location>
        <begin position="110"/>
        <end position="130"/>
    </location>
</feature>
<evidence type="ECO:0000313" key="2">
    <source>
        <dbReference type="EMBL" id="PXX46379.1"/>
    </source>
</evidence>
<name>A0A2V3XWF2_9FIRM</name>
<feature type="transmembrane region" description="Helical" evidence="1">
    <location>
        <begin position="151"/>
        <end position="172"/>
    </location>
</feature>
<feature type="transmembrane region" description="Helical" evidence="1">
    <location>
        <begin position="236"/>
        <end position="257"/>
    </location>
</feature>
<dbReference type="PANTHER" id="PTHR11328">
    <property type="entry name" value="MAJOR FACILITATOR SUPERFAMILY DOMAIN-CONTAINING PROTEIN"/>
    <property type="match status" value="1"/>
</dbReference>
<organism evidence="2 3">
    <name type="scientific">Hungatella effluvii</name>
    <dbReference type="NCBI Taxonomy" id="1096246"/>
    <lineage>
        <taxon>Bacteria</taxon>
        <taxon>Bacillati</taxon>
        <taxon>Bacillota</taxon>
        <taxon>Clostridia</taxon>
        <taxon>Lachnospirales</taxon>
        <taxon>Lachnospiraceae</taxon>
        <taxon>Hungatella</taxon>
    </lineage>
</organism>
<feature type="transmembrane region" description="Helical" evidence="1">
    <location>
        <begin position="85"/>
        <end position="104"/>
    </location>
</feature>
<dbReference type="NCBIfam" id="TIGR00792">
    <property type="entry name" value="gph"/>
    <property type="match status" value="1"/>
</dbReference>
<dbReference type="InterPro" id="IPR001927">
    <property type="entry name" value="Na/Gal_symport"/>
</dbReference>
<feature type="transmembrane region" description="Helical" evidence="1">
    <location>
        <begin position="20"/>
        <end position="40"/>
    </location>
</feature>
<dbReference type="SUPFAM" id="SSF103473">
    <property type="entry name" value="MFS general substrate transporter"/>
    <property type="match status" value="1"/>
</dbReference>
<keyword evidence="3" id="KW-1185">Reference proteome</keyword>
<dbReference type="InterPro" id="IPR039672">
    <property type="entry name" value="MFS_2"/>
</dbReference>
<feature type="transmembrane region" description="Helical" evidence="1">
    <location>
        <begin position="269"/>
        <end position="290"/>
    </location>
</feature>
<dbReference type="Pfam" id="PF13347">
    <property type="entry name" value="MFS_2"/>
    <property type="match status" value="1"/>
</dbReference>
<dbReference type="InterPro" id="IPR036259">
    <property type="entry name" value="MFS_trans_sf"/>
</dbReference>
<keyword evidence="1" id="KW-1133">Transmembrane helix</keyword>
<proteinExistence type="predicted"/>
<feature type="transmembrane region" description="Helical" evidence="1">
    <location>
        <begin position="302"/>
        <end position="324"/>
    </location>
</feature>